<dbReference type="Proteomes" id="UP000799770">
    <property type="component" value="Unassembled WGS sequence"/>
</dbReference>
<proteinExistence type="predicted"/>
<keyword evidence="4" id="KW-1185">Reference proteome</keyword>
<evidence type="ECO:0000313" key="4">
    <source>
        <dbReference type="Proteomes" id="UP000799770"/>
    </source>
</evidence>
<feature type="signal peptide" evidence="2">
    <location>
        <begin position="1"/>
        <end position="19"/>
    </location>
</feature>
<evidence type="ECO:0000256" key="2">
    <source>
        <dbReference type="SAM" id="SignalP"/>
    </source>
</evidence>
<reference evidence="3" key="1">
    <citation type="journal article" date="2020" name="Stud. Mycol.">
        <title>101 Dothideomycetes genomes: a test case for predicting lifestyles and emergence of pathogens.</title>
        <authorList>
            <person name="Haridas S."/>
            <person name="Albert R."/>
            <person name="Binder M."/>
            <person name="Bloem J."/>
            <person name="Labutti K."/>
            <person name="Salamov A."/>
            <person name="Andreopoulos B."/>
            <person name="Baker S."/>
            <person name="Barry K."/>
            <person name="Bills G."/>
            <person name="Bluhm B."/>
            <person name="Cannon C."/>
            <person name="Castanera R."/>
            <person name="Culley D."/>
            <person name="Daum C."/>
            <person name="Ezra D."/>
            <person name="Gonzalez J."/>
            <person name="Henrissat B."/>
            <person name="Kuo A."/>
            <person name="Liang C."/>
            <person name="Lipzen A."/>
            <person name="Lutzoni F."/>
            <person name="Magnuson J."/>
            <person name="Mondo S."/>
            <person name="Nolan M."/>
            <person name="Ohm R."/>
            <person name="Pangilinan J."/>
            <person name="Park H.-J."/>
            <person name="Ramirez L."/>
            <person name="Alfaro M."/>
            <person name="Sun H."/>
            <person name="Tritt A."/>
            <person name="Yoshinaga Y."/>
            <person name="Zwiers L.-H."/>
            <person name="Turgeon B."/>
            <person name="Goodwin S."/>
            <person name="Spatafora J."/>
            <person name="Crous P."/>
            <person name="Grigoriev I."/>
        </authorList>
    </citation>
    <scope>NUCLEOTIDE SEQUENCE</scope>
    <source>
        <strain evidence="3">CBS 627.86</strain>
    </source>
</reference>
<accession>A0A6A5Z2J0</accession>
<sequence length="692" mass="77834">MLAIVLVILVLTLPETTRSVTGNGSIAPPNLSRPLLPNVRRSWQKEPPDRPTMLYKNEGFPNLLKALIILFRQTRPLSCLVSISISGKLIDRDYRIVARKHSLPIDTVGGDDLSRFPIEEARLRSVFVPTFLAMASMIGYGWAVHYHTAVLAKYKIPEGGIWFAYRVNYGIDADDRYLTLVLLSSYEHGCQDQWVQAVKEIRRELVQAGIYWAIELIDERVFYRSLHTSPILSTDRDLIEGWSKVLPDFHTMIENRNWVSVDVFHREFPSREMQPTVIISARDANDDNSWDTTLPALHQLLQANNLKVDIVLLFLQDLKFTTTESAIAEGRTTPSSAITEGYVEPDPFISKEFYMDTISMGSSCATSSSTRSGTLGGRIMLQKESSIIELGLTNYHVLGDAFIGQTPSAGPFPPDLGQSYENAVSPSDRDHETAIQSMRDSLQKAEERYKDLSEKVEYLTENDPGWGRISQHTKIASQKQELLVNELELAETSSRHIGQIYAASGFRKCENRRFLKLMQHKDWALDWCLVKVDQQKSISNRLQGVPSTAHYVRNRAEVTQYCSISAMQHYEVIKRGRTTGWTKGTLNAIDSTLRMQDYPLPIRKLPTIQGVAFKKKWGGTKKFLQFLQPGDAGSLILLDQALNTPGVSIVGLGFAANDDSYASYMIPMDLVIEDIERVTGAKVIEPRNAGKA</sequence>
<feature type="coiled-coil region" evidence="1">
    <location>
        <begin position="435"/>
        <end position="462"/>
    </location>
</feature>
<dbReference type="EMBL" id="ML977327">
    <property type="protein sequence ID" value="KAF2113620.1"/>
    <property type="molecule type" value="Genomic_DNA"/>
</dbReference>
<feature type="chain" id="PRO_5025505723" evidence="2">
    <location>
        <begin position="20"/>
        <end position="692"/>
    </location>
</feature>
<evidence type="ECO:0000256" key="1">
    <source>
        <dbReference type="SAM" id="Coils"/>
    </source>
</evidence>
<dbReference type="AlphaFoldDB" id="A0A6A5Z2J0"/>
<gene>
    <name evidence="3" type="ORF">BDV96DRAFT_601106</name>
</gene>
<organism evidence="3 4">
    <name type="scientific">Lophiotrema nucula</name>
    <dbReference type="NCBI Taxonomy" id="690887"/>
    <lineage>
        <taxon>Eukaryota</taxon>
        <taxon>Fungi</taxon>
        <taxon>Dikarya</taxon>
        <taxon>Ascomycota</taxon>
        <taxon>Pezizomycotina</taxon>
        <taxon>Dothideomycetes</taxon>
        <taxon>Pleosporomycetidae</taxon>
        <taxon>Pleosporales</taxon>
        <taxon>Lophiotremataceae</taxon>
        <taxon>Lophiotrema</taxon>
    </lineage>
</organism>
<keyword evidence="2" id="KW-0732">Signal</keyword>
<name>A0A6A5Z2J0_9PLEO</name>
<evidence type="ECO:0000313" key="3">
    <source>
        <dbReference type="EMBL" id="KAF2113620.1"/>
    </source>
</evidence>
<keyword evidence="1" id="KW-0175">Coiled coil</keyword>
<dbReference type="OrthoDB" id="5351220at2759"/>
<protein>
    <submittedName>
        <fullName evidence="3">Uncharacterized protein</fullName>
    </submittedName>
</protein>